<accession>A0A1L7NMQ2</accession>
<proteinExistence type="predicted"/>
<sequence>MSSATKVVEYHVTYMIGERVSEAVMTQRELDECRASCEIIEALPIGA</sequence>
<gene>
    <name evidence="1" type="ORF">KF715C_pA2500</name>
</gene>
<reference evidence="1 2" key="1">
    <citation type="submission" date="2015-11" db="EMBL/GenBank/DDBJ databases">
        <title>Complete genome sequencing of a biphenyl-degrading bacterium, Pseudomonas putida KF715 (=NBRC110667).</title>
        <authorList>
            <person name="Suenaga H."/>
            <person name="Fujihara N."/>
            <person name="Watanabe T."/>
            <person name="Hirose J."/>
            <person name="Kimura N."/>
            <person name="Yamazoe A."/>
            <person name="Hosoyama A."/>
            <person name="Shimodaira J."/>
            <person name="Furukawa K."/>
        </authorList>
    </citation>
    <scope>NUCLEOTIDE SEQUENCE [LARGE SCALE GENOMIC DNA]</scope>
    <source>
        <strain evidence="1 2">KF715</strain>
        <plasmid evidence="2">Plasmid pkf715a dna</plasmid>
    </source>
</reference>
<protein>
    <submittedName>
        <fullName evidence="1">Uncharacterized protein</fullName>
    </submittedName>
</protein>
<dbReference type="AlphaFoldDB" id="A0A1L7NMQ2"/>
<geneLocation type="plasmid" evidence="2">
    <name>pkf715a dna</name>
</geneLocation>
<evidence type="ECO:0000313" key="1">
    <source>
        <dbReference type="EMBL" id="BAW26755.1"/>
    </source>
</evidence>
<dbReference type="EMBL" id="AP015030">
    <property type="protein sequence ID" value="BAW26755.1"/>
    <property type="molecule type" value="Genomic_DNA"/>
</dbReference>
<name>A0A1L7NMQ2_PSEPU</name>
<dbReference type="RefSeq" id="WP_154070728.1">
    <property type="nucleotide sequence ID" value="NZ_AP015030.1"/>
</dbReference>
<dbReference type="Proteomes" id="UP000218731">
    <property type="component" value="Plasmid pKF715A"/>
</dbReference>
<evidence type="ECO:0000313" key="2">
    <source>
        <dbReference type="Proteomes" id="UP000218731"/>
    </source>
</evidence>
<keyword evidence="1" id="KW-0614">Plasmid</keyword>
<organism evidence="1 2">
    <name type="scientific">Pseudomonas putida</name>
    <name type="common">Arthrobacter siderocapsulatus</name>
    <dbReference type="NCBI Taxonomy" id="303"/>
    <lineage>
        <taxon>Bacteria</taxon>
        <taxon>Pseudomonadati</taxon>
        <taxon>Pseudomonadota</taxon>
        <taxon>Gammaproteobacteria</taxon>
        <taxon>Pseudomonadales</taxon>
        <taxon>Pseudomonadaceae</taxon>
        <taxon>Pseudomonas</taxon>
    </lineage>
</organism>